<evidence type="ECO:0000313" key="6">
    <source>
        <dbReference type="Proteomes" id="UP000187321"/>
    </source>
</evidence>
<accession>A0A1N6Z472</accession>
<evidence type="ECO:0000313" key="3">
    <source>
        <dbReference type="EMBL" id="APX95471.1"/>
    </source>
</evidence>
<dbReference type="EMBL" id="FTNP01000001">
    <property type="protein sequence ID" value="SIR21531.1"/>
    <property type="molecule type" value="Genomic_DNA"/>
</dbReference>
<dbReference type="EMBL" id="CP019327">
    <property type="protein sequence ID" value="APX95471.1"/>
    <property type="molecule type" value="Genomic_DNA"/>
</dbReference>
<feature type="region of interest" description="Disordered" evidence="1">
    <location>
        <begin position="48"/>
        <end position="81"/>
    </location>
</feature>
<dbReference type="Pfam" id="PF20091">
    <property type="entry name" value="Abhydrolase_10"/>
    <property type="match status" value="1"/>
</dbReference>
<evidence type="ECO:0000259" key="2">
    <source>
        <dbReference type="Pfam" id="PF20091"/>
    </source>
</evidence>
<dbReference type="ESTHER" id="9eury-a0a1n6z472">
    <property type="family name" value="Abhydrolase_10"/>
</dbReference>
<dbReference type="STRING" id="588898.BB347_01925"/>
<dbReference type="OrthoDB" id="191614at2157"/>
<name>A0A1N6Z472_9EURY</name>
<proteinExistence type="predicted"/>
<feature type="region of interest" description="Disordered" evidence="1">
    <location>
        <begin position="1"/>
        <end position="28"/>
    </location>
</feature>
<feature type="compositionally biased region" description="Basic and acidic residues" evidence="1">
    <location>
        <begin position="19"/>
        <end position="28"/>
    </location>
</feature>
<dbReference type="RefSeq" id="WP_076578919.1">
    <property type="nucleotide sequence ID" value="NZ_CP019327.1"/>
</dbReference>
<feature type="domain" description="Alpha/beta hydrolase" evidence="2">
    <location>
        <begin position="65"/>
        <end position="505"/>
    </location>
</feature>
<feature type="compositionally biased region" description="Basic and acidic residues" evidence="1">
    <location>
        <begin position="54"/>
        <end position="65"/>
    </location>
</feature>
<dbReference type="KEGG" id="hda:BB347_01925"/>
<evidence type="ECO:0000256" key="1">
    <source>
        <dbReference type="SAM" id="MobiDB-lite"/>
    </source>
</evidence>
<gene>
    <name evidence="3" type="ORF">BB347_01925</name>
    <name evidence="4" type="ORF">SAMN05421809_0669</name>
</gene>
<feature type="region of interest" description="Disordered" evidence="1">
    <location>
        <begin position="413"/>
        <end position="435"/>
    </location>
</feature>
<protein>
    <recommendedName>
        <fullName evidence="2">Alpha/beta hydrolase domain-containing protein</fullName>
    </recommendedName>
</protein>
<evidence type="ECO:0000313" key="5">
    <source>
        <dbReference type="Proteomes" id="UP000185687"/>
    </source>
</evidence>
<sequence length="523" mass="56381">MSHDSNEHHPSAPSEETETSDRRGLEDSMARRCVLAGMSGLVAGSALVGSSGASDHEGDVPRPDIEGPIDGGSQTGNPQTAAVHDVESYGYTEEEYFFSGTARSDTYFGTFGGLADEDEYRTRAIVYRPEDEADFNGHLLADWSNVSTGIDMPVTWINAYEYLMREGYAVAVVSAQAVGVDTSSPIGELGSGEGENLVAWDPERYGDLEHPGDDYALDIFSQVVEGLRAGSADDSSWGSSIGSGGSAHPLEGLDVEYVLATGQSQSAGYMASLIADVQEEYGNIDGYLPAASAVTDYRDDLVPVLWLNTEDEAEGLFGDLGGGDPPADSDQFRLWEVAGASHVNYWLSSWNAAMIARDFDGEDAEWDETAAGDFGTLEDGEYGDCGGNYFPARYAYSAALEALRTWVEDDTAPDSAPRIEREDGSVVTNEHGNARGGVRLPSIEVPVAEYDARSCDLEGQTMPFDDDTLEELYESNDEYVAQFEDAADDAVESGFLLGDDADDLLERAQNAELIDDSDGYWWQ</sequence>
<keyword evidence="5" id="KW-1185">Reference proteome</keyword>
<dbReference type="GeneID" id="30954662"/>
<dbReference type="Proteomes" id="UP000187321">
    <property type="component" value="Chromosome"/>
</dbReference>
<dbReference type="InterPro" id="IPR045394">
    <property type="entry name" value="Abhydrolase_dom"/>
</dbReference>
<reference evidence="4 5" key="2">
    <citation type="submission" date="2017-01" db="EMBL/GenBank/DDBJ databases">
        <authorList>
            <person name="Mah S.A."/>
            <person name="Swanson W.J."/>
            <person name="Moy G.W."/>
            <person name="Vacquier V.D."/>
        </authorList>
    </citation>
    <scope>NUCLEOTIDE SEQUENCE [LARGE SCALE GENOMIC DNA]</scope>
    <source>
        <strain evidence="4 5">CGMCC 1.8909</strain>
    </source>
</reference>
<evidence type="ECO:0000313" key="4">
    <source>
        <dbReference type="EMBL" id="SIR21531.1"/>
    </source>
</evidence>
<dbReference type="AlphaFoldDB" id="A0A1N6Z472"/>
<organism evidence="4 5">
    <name type="scientific">Natronorubrum daqingense</name>
    <dbReference type="NCBI Taxonomy" id="588898"/>
    <lineage>
        <taxon>Archaea</taxon>
        <taxon>Methanobacteriati</taxon>
        <taxon>Methanobacteriota</taxon>
        <taxon>Stenosarchaea group</taxon>
        <taxon>Halobacteria</taxon>
        <taxon>Halobacteriales</taxon>
        <taxon>Natrialbaceae</taxon>
        <taxon>Natronorubrum</taxon>
    </lineage>
</organism>
<reference evidence="3 6" key="1">
    <citation type="submission" date="2017-01" db="EMBL/GenBank/DDBJ databases">
        <title>Complete genome sequence of Haloterrigena daqingensis type strain (JX313T).</title>
        <authorList>
            <person name="Shuang W."/>
        </authorList>
    </citation>
    <scope>NUCLEOTIDE SEQUENCE [LARGE SCALE GENOMIC DNA]</scope>
    <source>
        <strain evidence="3 6">JX313</strain>
    </source>
</reference>
<dbReference type="Proteomes" id="UP000185687">
    <property type="component" value="Unassembled WGS sequence"/>
</dbReference>
<feature type="compositionally biased region" description="Basic and acidic residues" evidence="1">
    <location>
        <begin position="1"/>
        <end position="10"/>
    </location>
</feature>